<dbReference type="Pfam" id="PF00665">
    <property type="entry name" value="rve"/>
    <property type="match status" value="1"/>
</dbReference>
<dbReference type="PANTHER" id="PTHR47515:SF2">
    <property type="entry name" value="INTEGRASE CORE DOMAIN PROTEIN"/>
    <property type="match status" value="1"/>
</dbReference>
<gene>
    <name evidence="2" type="ORF">ACFPMF_16110</name>
</gene>
<evidence type="ECO:0000313" key="2">
    <source>
        <dbReference type="EMBL" id="MFC5410846.1"/>
    </source>
</evidence>
<dbReference type="EMBL" id="JBHSMA010000004">
    <property type="protein sequence ID" value="MFC5410846.1"/>
    <property type="molecule type" value="Genomic_DNA"/>
</dbReference>
<organism evidence="2 3">
    <name type="scientific">Larkinella bovis</name>
    <dbReference type="NCBI Taxonomy" id="683041"/>
    <lineage>
        <taxon>Bacteria</taxon>
        <taxon>Pseudomonadati</taxon>
        <taxon>Bacteroidota</taxon>
        <taxon>Cytophagia</taxon>
        <taxon>Cytophagales</taxon>
        <taxon>Spirosomataceae</taxon>
        <taxon>Larkinella</taxon>
    </lineage>
</organism>
<evidence type="ECO:0000259" key="1">
    <source>
        <dbReference type="PROSITE" id="PS50994"/>
    </source>
</evidence>
<dbReference type="Gene3D" id="3.30.420.10">
    <property type="entry name" value="Ribonuclease H-like superfamily/Ribonuclease H"/>
    <property type="match status" value="1"/>
</dbReference>
<accession>A0ABW0IBH6</accession>
<protein>
    <submittedName>
        <fullName evidence="2">DDE-type integrase/transposase/recombinase</fullName>
    </submittedName>
</protein>
<dbReference type="InterPro" id="IPR036397">
    <property type="entry name" value="RNaseH_sf"/>
</dbReference>
<dbReference type="PROSITE" id="PS50994">
    <property type="entry name" value="INTEGRASE"/>
    <property type="match status" value="1"/>
</dbReference>
<dbReference type="InterPro" id="IPR012337">
    <property type="entry name" value="RNaseH-like_sf"/>
</dbReference>
<reference evidence="3" key="1">
    <citation type="journal article" date="2019" name="Int. J. Syst. Evol. Microbiol.">
        <title>The Global Catalogue of Microorganisms (GCM) 10K type strain sequencing project: providing services to taxonomists for standard genome sequencing and annotation.</title>
        <authorList>
            <consortium name="The Broad Institute Genomics Platform"/>
            <consortium name="The Broad Institute Genome Sequencing Center for Infectious Disease"/>
            <person name="Wu L."/>
            <person name="Ma J."/>
        </authorList>
    </citation>
    <scope>NUCLEOTIDE SEQUENCE [LARGE SCALE GENOMIC DNA]</scope>
    <source>
        <strain evidence="3">CCUG 55250</strain>
    </source>
</reference>
<proteinExistence type="predicted"/>
<dbReference type="RefSeq" id="WP_379846958.1">
    <property type="nucleotide sequence ID" value="NZ_JBHSMA010000004.1"/>
</dbReference>
<name>A0ABW0IBH6_9BACT</name>
<keyword evidence="3" id="KW-1185">Reference proteome</keyword>
<evidence type="ECO:0000313" key="3">
    <source>
        <dbReference type="Proteomes" id="UP001596106"/>
    </source>
</evidence>
<feature type="domain" description="Integrase catalytic" evidence="1">
    <location>
        <begin position="95"/>
        <end position="184"/>
    </location>
</feature>
<dbReference type="SUPFAM" id="SSF53098">
    <property type="entry name" value="Ribonuclease H-like"/>
    <property type="match status" value="1"/>
</dbReference>
<dbReference type="Proteomes" id="UP001596106">
    <property type="component" value="Unassembled WGS sequence"/>
</dbReference>
<sequence>MRTVAGEQQASMRRVCRVLGQRRASVYYKLRRANEDDQIADQLKVLTMRHLNWGFRLLFNYLRLVGHCWNHKKVYRIYRSLELNLRKPIKRKKIKRDNPNTLAASAVNQDWSLDFLSDKVNSETQIRILNVMDEFSRKCLLAVAQPSFKARKLMRYLEQMVETYGRPQYIRCDNGWSATAAGVD</sequence>
<dbReference type="PANTHER" id="PTHR47515">
    <property type="entry name" value="LOW CALCIUM RESPONSE LOCUS PROTEIN T"/>
    <property type="match status" value="1"/>
</dbReference>
<comment type="caution">
    <text evidence="2">The sequence shown here is derived from an EMBL/GenBank/DDBJ whole genome shotgun (WGS) entry which is preliminary data.</text>
</comment>
<dbReference type="InterPro" id="IPR001584">
    <property type="entry name" value="Integrase_cat-core"/>
</dbReference>